<accession>A0AAD2DC91</accession>
<gene>
    <name evidence="2" type="ORF">ECRASSUSDP1_LOCUS29030</name>
</gene>
<feature type="region of interest" description="Disordered" evidence="1">
    <location>
        <begin position="554"/>
        <end position="578"/>
    </location>
</feature>
<evidence type="ECO:0000256" key="1">
    <source>
        <dbReference type="SAM" id="MobiDB-lite"/>
    </source>
</evidence>
<dbReference type="Proteomes" id="UP001295684">
    <property type="component" value="Unassembled WGS sequence"/>
</dbReference>
<reference evidence="2" key="1">
    <citation type="submission" date="2023-07" db="EMBL/GenBank/DDBJ databases">
        <authorList>
            <consortium name="AG Swart"/>
            <person name="Singh M."/>
            <person name="Singh A."/>
            <person name="Seah K."/>
            <person name="Emmerich C."/>
        </authorList>
    </citation>
    <scope>NUCLEOTIDE SEQUENCE</scope>
    <source>
        <strain evidence="2">DP1</strain>
    </source>
</reference>
<protein>
    <submittedName>
        <fullName evidence="2">Uncharacterized protein</fullName>
    </submittedName>
</protein>
<name>A0AAD2DC91_EUPCR</name>
<sequence>MQKVAKLNPQVISLFDEQEQFKGNTVLNQSSSRTLGRKPSLILIDCNETESSIPSQIKEAAKSHTEEIKNYVLTPEHQLELDLELVEYIDEIEKKFALSKINRTYKFPRSTKQESKAGSRIAKINEKYMEQIQKFLKEDPKSKEVKLKAQSRLERQDRHQKFSEFRNPANVSIDEAQRIRNAVTKSHMNSKRNHNLESLRNSAEGSRNRSNLDKNIMWAKVSSPQVEHQVIGSIFNKKIHSKKINRSRMKVGSVISKGSKNNSIRNNQLKFEKRRQRDSLASPSSDIQVNFQNVRLNLKMKKKSRKHIFSEEKKRKRVGHSRSIFATGIKKNQSRHDSKKRGKMSLAKKSKAKHNSSLHIRGIYSTKDNNSTNASKYDSLRMSTHNSTKNMGTDLKNLKTFDKNFGFSPSSNTGSQNGNQQAKKNIEKFQYSVNTSFDRNKMKSQYQSFINPMSLKMPDGPKKIQNKQDVYSTFCNQWFSGQFYQPRIEKAEININQRIHSKEVNISHNPNYPIMHSKVSLDCANIPKIDRSNSRKAKQRIIVKKAGRVSYPDKALNVKAKSKKKKSRKLNSILNPKY</sequence>
<keyword evidence="3" id="KW-1185">Reference proteome</keyword>
<comment type="caution">
    <text evidence="2">The sequence shown here is derived from an EMBL/GenBank/DDBJ whole genome shotgun (WGS) entry which is preliminary data.</text>
</comment>
<feature type="region of interest" description="Disordered" evidence="1">
    <location>
        <begin position="327"/>
        <end position="360"/>
    </location>
</feature>
<evidence type="ECO:0000313" key="2">
    <source>
        <dbReference type="EMBL" id="CAI2387398.1"/>
    </source>
</evidence>
<feature type="compositionally biased region" description="Basic residues" evidence="1">
    <location>
        <begin position="337"/>
        <end position="356"/>
    </location>
</feature>
<dbReference type="AlphaFoldDB" id="A0AAD2DC91"/>
<organism evidence="2 3">
    <name type="scientific">Euplotes crassus</name>
    <dbReference type="NCBI Taxonomy" id="5936"/>
    <lineage>
        <taxon>Eukaryota</taxon>
        <taxon>Sar</taxon>
        <taxon>Alveolata</taxon>
        <taxon>Ciliophora</taxon>
        <taxon>Intramacronucleata</taxon>
        <taxon>Spirotrichea</taxon>
        <taxon>Hypotrichia</taxon>
        <taxon>Euplotida</taxon>
        <taxon>Euplotidae</taxon>
        <taxon>Moneuplotes</taxon>
    </lineage>
</organism>
<evidence type="ECO:0000313" key="3">
    <source>
        <dbReference type="Proteomes" id="UP001295684"/>
    </source>
</evidence>
<proteinExistence type="predicted"/>
<dbReference type="EMBL" id="CAMPGE010029909">
    <property type="protein sequence ID" value="CAI2387398.1"/>
    <property type="molecule type" value="Genomic_DNA"/>
</dbReference>
<feature type="region of interest" description="Disordered" evidence="1">
    <location>
        <begin position="184"/>
        <end position="209"/>
    </location>
</feature>
<feature type="compositionally biased region" description="Basic residues" evidence="1">
    <location>
        <begin position="560"/>
        <end position="569"/>
    </location>
</feature>
<feature type="compositionally biased region" description="Polar residues" evidence="1">
    <location>
        <begin position="196"/>
        <end position="205"/>
    </location>
</feature>